<dbReference type="EMBL" id="CP022389">
    <property type="protein sequence ID" value="ATA93716.1"/>
    <property type="molecule type" value="Genomic_DNA"/>
</dbReference>
<dbReference type="Pfam" id="PF14412">
    <property type="entry name" value="AHH"/>
    <property type="match status" value="1"/>
</dbReference>
<feature type="domain" description="Hint" evidence="1">
    <location>
        <begin position="248"/>
        <end position="341"/>
    </location>
</feature>
<organism evidence="2 3">
    <name type="scientific">Capnocytophaga canimorsus</name>
    <dbReference type="NCBI Taxonomy" id="28188"/>
    <lineage>
        <taxon>Bacteria</taxon>
        <taxon>Pseudomonadati</taxon>
        <taxon>Bacteroidota</taxon>
        <taxon>Flavobacteriia</taxon>
        <taxon>Flavobacteriales</taxon>
        <taxon>Flavobacteriaceae</taxon>
        <taxon>Capnocytophaga</taxon>
    </lineage>
</organism>
<dbReference type="InterPro" id="IPR006141">
    <property type="entry name" value="Intein_N"/>
</dbReference>
<dbReference type="InterPro" id="IPR025460">
    <property type="entry name" value="DUF4280"/>
</dbReference>
<name>A0AAC9Z3D7_9FLAO</name>
<dbReference type="Gene3D" id="2.170.16.10">
    <property type="entry name" value="Hedgehog/Intein (Hint) domain"/>
    <property type="match status" value="1"/>
</dbReference>
<gene>
    <name evidence="2" type="ORF">CGC54_04870</name>
</gene>
<proteinExistence type="predicted"/>
<dbReference type="PROSITE" id="PS50818">
    <property type="entry name" value="INTEIN_C_TER"/>
    <property type="match status" value="1"/>
</dbReference>
<dbReference type="Proteomes" id="UP000243753">
    <property type="component" value="Chromosome"/>
</dbReference>
<dbReference type="SUPFAM" id="SSF51294">
    <property type="entry name" value="Hedgehog/intein (Hint) domain"/>
    <property type="match status" value="1"/>
</dbReference>
<evidence type="ECO:0000313" key="2">
    <source>
        <dbReference type="EMBL" id="ATA93716.1"/>
    </source>
</evidence>
<dbReference type="InterPro" id="IPR032871">
    <property type="entry name" value="AHH_dom_containing"/>
</dbReference>
<accession>A0AAC9Z3D7</accession>
<dbReference type="RefSeq" id="WP_095918743.1">
    <property type="nucleotide sequence ID" value="NZ_CP022389.1"/>
</dbReference>
<dbReference type="AlphaFoldDB" id="A0AAC9Z3D7"/>
<dbReference type="Pfam" id="PF07591">
    <property type="entry name" value="PT-HINT"/>
    <property type="match status" value="1"/>
</dbReference>
<dbReference type="InterPro" id="IPR036844">
    <property type="entry name" value="Hint_dom_sf"/>
</dbReference>
<dbReference type="SMART" id="SM00306">
    <property type="entry name" value="HintN"/>
    <property type="match status" value="1"/>
</dbReference>
<evidence type="ECO:0000259" key="1">
    <source>
        <dbReference type="SMART" id="SM00306"/>
    </source>
</evidence>
<dbReference type="InterPro" id="IPR003587">
    <property type="entry name" value="Hint_dom_N"/>
</dbReference>
<evidence type="ECO:0000313" key="3">
    <source>
        <dbReference type="Proteomes" id="UP000243753"/>
    </source>
</evidence>
<dbReference type="PROSITE" id="PS50817">
    <property type="entry name" value="INTEIN_N_TER"/>
    <property type="match status" value="1"/>
</dbReference>
<dbReference type="InterPro" id="IPR030934">
    <property type="entry name" value="Intein_C"/>
</dbReference>
<reference evidence="3" key="1">
    <citation type="submission" date="2017-06" db="EMBL/GenBank/DDBJ databases">
        <title>Capnocytophaga spp. assemblies.</title>
        <authorList>
            <person name="Gulvik C.A."/>
        </authorList>
    </citation>
    <scope>NUCLEOTIDE SEQUENCE [LARGE SCALE GENOMIC DNA]</scope>
    <source>
        <strain evidence="3">H3936</strain>
    </source>
</reference>
<protein>
    <submittedName>
        <fullName evidence="2">MafB-like protein</fullName>
    </submittedName>
</protein>
<dbReference type="CDD" id="cd00081">
    <property type="entry name" value="Hint"/>
    <property type="match status" value="1"/>
</dbReference>
<sequence>MPNELEYIVDKAVVVCDNGAKPNFFNATNNQKVKISGCKVSIASDKAPLVNIPEFGICALTNKPCVPAPTEWQDTYKVKVNGEQTLLYKSKLPCSAGGMITFSTSGQVPLSQEDLDEMVEQHGEDPEESSWGWWDTAELIPVVGSVIGMVREANKGNWGMVALNAGFLVLDVLGFVSFGATTAVATTAKTGVKAGIKATAKKTIQTAMKTAKNATTKILGKQGIKTAAKALATKVDDIAKAHGKICIFACFPAGTPVHTQSGIKNIEDIQIGDRVWTYDEDTEQVQLQRVTATFEREVDATLQIVLEGEVIETTAEHPFYTQEGWKDAADLTTTDRIKTKNQQWQRIKGHNFLYQTKKVYNFEVENWHTYFVGLWALLVHNVCKYASKILAQNIDEVSNWWLWGRASREVLREALSKVMNMVGKEAHHLIPVNLVKNDEIIKKAIKEGFDFHGLINGRGLTQAIHRGRVWGHTAYDKYVKATIERFSKEFPEMSSKDLLEKKVIPQLNEAIDEAEKVGKTLSNYVKEINNTNF</sequence>
<dbReference type="GO" id="GO:0016539">
    <property type="term" value="P:intein-mediated protein splicing"/>
    <property type="evidence" value="ECO:0007669"/>
    <property type="project" value="InterPro"/>
</dbReference>
<dbReference type="Pfam" id="PF14107">
    <property type="entry name" value="DUF4280"/>
    <property type="match status" value="1"/>
</dbReference>